<sequence>MKKKSMKSLLKLVLASLSAVLLLIGLSACSFFQGESIDGSWTSPTGAEAMYKDALAYAGGEAVFTYSDHKIEEILTKAELELNVTDDKASFVIAMHVDDEAFFIALKDEQDAAFTEELKKMGYTYEELDSTLKAQIDASRLSDEKIRELVSQSIEQMATSLDGTYDKEKGAVTAMVFEGDVDRTSQTVKVTKTNAMISQGLLSTNEFFKYSQKGNKLTLKGQSSEDDLVFEKK</sequence>
<dbReference type="EMBL" id="RQZA01000004">
    <property type="protein sequence ID" value="RRD31431.1"/>
    <property type="molecule type" value="Genomic_DNA"/>
</dbReference>
<name>A0A3P1VBB1_9STRE</name>
<dbReference type="PROSITE" id="PS51257">
    <property type="entry name" value="PROKAR_LIPOPROTEIN"/>
    <property type="match status" value="1"/>
</dbReference>
<proteinExistence type="predicted"/>
<reference evidence="1 2" key="1">
    <citation type="submission" date="2018-11" db="EMBL/GenBank/DDBJ databases">
        <title>Genomes From Bacteria Associated with the Canine Oral Cavity: a Test Case for Automated Genome-Based Taxonomic Assignment.</title>
        <authorList>
            <person name="Coil D.A."/>
            <person name="Jospin G."/>
            <person name="Darling A.E."/>
            <person name="Wallis C."/>
            <person name="Davis I.J."/>
            <person name="Harris S."/>
            <person name="Eisen J.A."/>
            <person name="Holcombe L.J."/>
            <person name="O'Flynn C."/>
        </authorList>
    </citation>
    <scope>NUCLEOTIDE SEQUENCE [LARGE SCALE GENOMIC DNA]</scope>
    <source>
        <strain evidence="1 2">OH4621_COT-116</strain>
    </source>
</reference>
<evidence type="ECO:0000313" key="1">
    <source>
        <dbReference type="EMBL" id="RRD31431.1"/>
    </source>
</evidence>
<gene>
    <name evidence="1" type="ORF">EII38_06535</name>
</gene>
<organism evidence="1 2">
    <name type="scientific">Streptococcus minor</name>
    <dbReference type="NCBI Taxonomy" id="229549"/>
    <lineage>
        <taxon>Bacteria</taxon>
        <taxon>Bacillati</taxon>
        <taxon>Bacillota</taxon>
        <taxon>Bacilli</taxon>
        <taxon>Lactobacillales</taxon>
        <taxon>Streptococcaceae</taxon>
        <taxon>Streptococcus</taxon>
    </lineage>
</organism>
<keyword evidence="2" id="KW-1185">Reference proteome</keyword>
<protein>
    <submittedName>
        <fullName evidence="1">Uncharacterized protein</fullName>
    </submittedName>
</protein>
<comment type="caution">
    <text evidence="1">The sequence shown here is derived from an EMBL/GenBank/DDBJ whole genome shotgun (WGS) entry which is preliminary data.</text>
</comment>
<evidence type="ECO:0000313" key="2">
    <source>
        <dbReference type="Proteomes" id="UP000281771"/>
    </source>
</evidence>
<dbReference type="RefSeq" id="WP_124776997.1">
    <property type="nucleotide sequence ID" value="NZ_RQZA01000004.1"/>
</dbReference>
<dbReference type="STRING" id="1123309.GCA_000377005_00795"/>
<accession>A0A3P1VBB1</accession>
<dbReference type="Proteomes" id="UP000281771">
    <property type="component" value="Unassembled WGS sequence"/>
</dbReference>
<dbReference type="AlphaFoldDB" id="A0A3P1VBB1"/>